<keyword evidence="3" id="KW-0966">Cell projection</keyword>
<feature type="compositionally biased region" description="Polar residues" evidence="1">
    <location>
        <begin position="62"/>
        <end position="93"/>
    </location>
</feature>
<evidence type="ECO:0000313" key="4">
    <source>
        <dbReference type="Proteomes" id="UP001620409"/>
    </source>
</evidence>
<feature type="domain" description="Flagellar hook-length control protein-like C-terminal" evidence="2">
    <location>
        <begin position="303"/>
        <end position="385"/>
    </location>
</feature>
<feature type="region of interest" description="Disordered" evidence="1">
    <location>
        <begin position="124"/>
        <end position="150"/>
    </location>
</feature>
<name>A0ABW8ILL1_9GAMM</name>
<dbReference type="Gene3D" id="3.30.750.140">
    <property type="match status" value="1"/>
</dbReference>
<feature type="compositionally biased region" description="Low complexity" evidence="1">
    <location>
        <begin position="127"/>
        <end position="150"/>
    </location>
</feature>
<evidence type="ECO:0000313" key="3">
    <source>
        <dbReference type="EMBL" id="MFK2856115.1"/>
    </source>
</evidence>
<dbReference type="InterPro" id="IPR021136">
    <property type="entry name" value="Flagellar_hook_control-like_C"/>
</dbReference>
<dbReference type="Pfam" id="PF02120">
    <property type="entry name" value="Flg_hook"/>
    <property type="match status" value="1"/>
</dbReference>
<keyword evidence="4" id="KW-1185">Reference proteome</keyword>
<dbReference type="PANTHER" id="PTHR37533:SF2">
    <property type="entry name" value="FLAGELLAR HOOK-LENGTH CONTROL PROTEIN"/>
    <property type="match status" value="1"/>
</dbReference>
<keyword evidence="3" id="KW-0969">Cilium</keyword>
<dbReference type="InterPro" id="IPR052563">
    <property type="entry name" value="FliK"/>
</dbReference>
<feature type="region of interest" description="Disordered" evidence="1">
    <location>
        <begin position="1"/>
        <end position="93"/>
    </location>
</feature>
<feature type="compositionally biased region" description="Polar residues" evidence="1">
    <location>
        <begin position="24"/>
        <end position="39"/>
    </location>
</feature>
<dbReference type="CDD" id="cd17470">
    <property type="entry name" value="T3SS_Flik_C"/>
    <property type="match status" value="1"/>
</dbReference>
<feature type="compositionally biased region" description="Pro residues" evidence="1">
    <location>
        <begin position="1"/>
        <end position="16"/>
    </location>
</feature>
<dbReference type="Proteomes" id="UP001620409">
    <property type="component" value="Unassembled WGS sequence"/>
</dbReference>
<dbReference type="RefSeq" id="WP_380014233.1">
    <property type="nucleotide sequence ID" value="NZ_JADIKI010000023.1"/>
</dbReference>
<protein>
    <submittedName>
        <fullName evidence="3">Flagellar hook-length control protein FliK</fullName>
    </submittedName>
</protein>
<evidence type="ECO:0000259" key="2">
    <source>
        <dbReference type="Pfam" id="PF02120"/>
    </source>
</evidence>
<proteinExistence type="predicted"/>
<organism evidence="3 4">
    <name type="scientific">Dyella humi</name>
    <dbReference type="NCBI Taxonomy" id="1770547"/>
    <lineage>
        <taxon>Bacteria</taxon>
        <taxon>Pseudomonadati</taxon>
        <taxon>Pseudomonadota</taxon>
        <taxon>Gammaproteobacteria</taxon>
        <taxon>Lysobacterales</taxon>
        <taxon>Rhodanobacteraceae</taxon>
        <taxon>Dyella</taxon>
    </lineage>
</organism>
<feature type="compositionally biased region" description="Low complexity" evidence="1">
    <location>
        <begin position="40"/>
        <end position="61"/>
    </location>
</feature>
<evidence type="ECO:0000256" key="1">
    <source>
        <dbReference type="SAM" id="MobiDB-lite"/>
    </source>
</evidence>
<reference evidence="3 4" key="1">
    <citation type="submission" date="2020-10" db="EMBL/GenBank/DDBJ databases">
        <title>Phylogeny of dyella-like bacteria.</title>
        <authorList>
            <person name="Fu J."/>
        </authorList>
    </citation>
    <scope>NUCLEOTIDE SEQUENCE [LARGE SCALE GENOMIC DNA]</scope>
    <source>
        <strain evidence="3 4">DHG40</strain>
    </source>
</reference>
<dbReference type="EMBL" id="JADIKI010000023">
    <property type="protein sequence ID" value="MFK2856115.1"/>
    <property type="molecule type" value="Genomic_DNA"/>
</dbReference>
<gene>
    <name evidence="3" type="ORF">ISP18_16040</name>
</gene>
<comment type="caution">
    <text evidence="3">The sequence shown here is derived from an EMBL/GenBank/DDBJ whole genome shotgun (WGS) entry which is preliminary data.</text>
</comment>
<feature type="compositionally biased region" description="Low complexity" evidence="1">
    <location>
        <begin position="381"/>
        <end position="397"/>
    </location>
</feature>
<keyword evidence="3" id="KW-0282">Flagellum</keyword>
<sequence>MSATPLPPLPITPSPPTQQTSAPRSGSQQPSGTSFNSHLQSAQQQSSSDQAQNGSAAQDGNGSQNTAAQAGNASNNTATPGQADASKQNDATNSSDIGIDLTGGIATLAGTMLGLIDHAASDTHGDATPATHAAPAKPVTQSANKQPAAAQPNALAATMIPIPLSAAMTAAPATTSSGVQTADGTAGALSQKASAFASANADNASASASSSASVAADGGASTPTTSDNVQAFAAGLAAISHASVPSAASTVTDSGSQASPDLAALGSLTAAPTVPVSATTGATHNLGMNETVGSSGFAKELGQQITWLSGQEVKQAQIRLNPQDLGPLDVKVSVEHGRVDVSFMTQHPATTAAVQQGLDQLNQMLGGQGLSLGHATVGQHAQQQFGAQQGQQGQASGNTGDDVADTPVAVATRVAVGLVDAFA</sequence>
<accession>A0ABW8ILL1</accession>
<dbReference type="PANTHER" id="PTHR37533">
    <property type="entry name" value="FLAGELLAR HOOK-LENGTH CONTROL PROTEIN"/>
    <property type="match status" value="1"/>
</dbReference>
<dbReference type="InterPro" id="IPR038610">
    <property type="entry name" value="FliK-like_C_sf"/>
</dbReference>
<feature type="region of interest" description="Disordered" evidence="1">
    <location>
        <begin position="381"/>
        <end position="404"/>
    </location>
</feature>